<evidence type="ECO:0000256" key="6">
    <source>
        <dbReference type="ARBA" id="ARBA00023002"/>
    </source>
</evidence>
<dbReference type="Pfam" id="PF07847">
    <property type="entry name" value="PCO_ADO"/>
    <property type="match status" value="1"/>
</dbReference>
<keyword evidence="8" id="KW-0805">Transcription regulation</keyword>
<dbReference type="Pfam" id="PF00249">
    <property type="entry name" value="Myb_DNA-binding"/>
    <property type="match status" value="1"/>
</dbReference>
<keyword evidence="10" id="KW-0539">Nucleus</keyword>
<keyword evidence="15" id="KW-0223">Dioxygenase</keyword>
<keyword evidence="7" id="KW-0408">Iron</keyword>
<dbReference type="InterPro" id="IPR012864">
    <property type="entry name" value="PCO/ADO"/>
</dbReference>
<dbReference type="SUPFAM" id="SSF52172">
    <property type="entry name" value="CheY-like"/>
    <property type="match status" value="1"/>
</dbReference>
<evidence type="ECO:0000313" key="16">
    <source>
        <dbReference type="Proteomes" id="UP000501690"/>
    </source>
</evidence>
<accession>A0A4D6N7N8</accession>
<dbReference type="Gene3D" id="1.10.10.60">
    <property type="entry name" value="Homeodomain-like"/>
    <property type="match status" value="1"/>
</dbReference>
<evidence type="ECO:0000256" key="13">
    <source>
        <dbReference type="SAM" id="MobiDB-lite"/>
    </source>
</evidence>
<evidence type="ECO:0000256" key="9">
    <source>
        <dbReference type="ARBA" id="ARBA00023163"/>
    </source>
</evidence>
<dbReference type="InterPro" id="IPR011051">
    <property type="entry name" value="RmlC_Cupin_sf"/>
</dbReference>
<feature type="compositionally biased region" description="Polar residues" evidence="13">
    <location>
        <begin position="145"/>
        <end position="158"/>
    </location>
</feature>
<keyword evidence="6" id="KW-0560">Oxidoreductase</keyword>
<dbReference type="FunFam" id="1.10.10.60:FF:000007">
    <property type="entry name" value="Two-component response regulator"/>
    <property type="match status" value="1"/>
</dbReference>
<comment type="cofactor">
    <cofactor evidence="1">
        <name>Fe(2+)</name>
        <dbReference type="ChEBI" id="CHEBI:29033"/>
    </cofactor>
</comment>
<dbReference type="GO" id="GO:0003677">
    <property type="term" value="F:DNA binding"/>
    <property type="evidence" value="ECO:0007669"/>
    <property type="project" value="InterPro"/>
</dbReference>
<dbReference type="Pfam" id="PF00072">
    <property type="entry name" value="Response_reg"/>
    <property type="match status" value="1"/>
</dbReference>
<dbReference type="InterPro" id="IPR001005">
    <property type="entry name" value="SANT/Myb"/>
</dbReference>
<proteinExistence type="inferred from homology"/>
<dbReference type="PROSITE" id="PS50110">
    <property type="entry name" value="RESPONSE_REGULATORY"/>
    <property type="match status" value="1"/>
</dbReference>
<dbReference type="GO" id="GO:0046872">
    <property type="term" value="F:metal ion binding"/>
    <property type="evidence" value="ECO:0007669"/>
    <property type="project" value="UniProtKB-KW"/>
</dbReference>
<protein>
    <recommendedName>
        <fullName evidence="4">cysteine dioxygenase</fullName>
        <ecNumber evidence="4">1.13.11.20</ecNumber>
    </recommendedName>
</protein>
<comment type="similarity">
    <text evidence="3">Belongs to the cysteine dioxygenase family.</text>
</comment>
<evidence type="ECO:0000256" key="5">
    <source>
        <dbReference type="ARBA" id="ARBA00022723"/>
    </source>
</evidence>
<dbReference type="CDD" id="cd20289">
    <property type="entry name" value="cupin_ADO"/>
    <property type="match status" value="1"/>
</dbReference>
<organism evidence="15 16">
    <name type="scientific">Vigna unguiculata</name>
    <name type="common">Cowpea</name>
    <dbReference type="NCBI Taxonomy" id="3917"/>
    <lineage>
        <taxon>Eukaryota</taxon>
        <taxon>Viridiplantae</taxon>
        <taxon>Streptophyta</taxon>
        <taxon>Embryophyta</taxon>
        <taxon>Tracheophyta</taxon>
        <taxon>Spermatophyta</taxon>
        <taxon>Magnoliopsida</taxon>
        <taxon>eudicotyledons</taxon>
        <taxon>Gunneridae</taxon>
        <taxon>Pentapetalae</taxon>
        <taxon>rosids</taxon>
        <taxon>fabids</taxon>
        <taxon>Fabales</taxon>
        <taxon>Fabaceae</taxon>
        <taxon>Papilionoideae</taxon>
        <taxon>50 kb inversion clade</taxon>
        <taxon>NPAAA clade</taxon>
        <taxon>indigoferoid/millettioid clade</taxon>
        <taxon>Phaseoleae</taxon>
        <taxon>Vigna</taxon>
    </lineage>
</organism>
<dbReference type="Gene3D" id="3.40.50.2300">
    <property type="match status" value="1"/>
</dbReference>
<dbReference type="InterPro" id="IPR009057">
    <property type="entry name" value="Homeodomain-like_sf"/>
</dbReference>
<dbReference type="SUPFAM" id="SSF51182">
    <property type="entry name" value="RmlC-like cupins"/>
    <property type="match status" value="1"/>
</dbReference>
<comment type="caution">
    <text evidence="12">Lacks conserved residue(s) required for the propagation of feature annotation.</text>
</comment>
<name>A0A4D6N7N8_VIGUN</name>
<dbReference type="Gene3D" id="2.60.120.10">
    <property type="entry name" value="Jelly Rolls"/>
    <property type="match status" value="1"/>
</dbReference>
<dbReference type="NCBIfam" id="TIGR01557">
    <property type="entry name" value="myb_SHAQKYF"/>
    <property type="match status" value="1"/>
</dbReference>
<dbReference type="InterPro" id="IPR011006">
    <property type="entry name" value="CheY-like_superfamily"/>
</dbReference>
<dbReference type="AlphaFoldDB" id="A0A4D6N7N8"/>
<dbReference type="Proteomes" id="UP000501690">
    <property type="component" value="Linkage Group LG10"/>
</dbReference>
<keyword evidence="5" id="KW-0479">Metal-binding</keyword>
<dbReference type="GO" id="GO:0000160">
    <property type="term" value="P:phosphorelay signal transduction system"/>
    <property type="evidence" value="ECO:0007669"/>
    <property type="project" value="InterPro"/>
</dbReference>
<dbReference type="PANTHER" id="PTHR22966">
    <property type="entry name" value="2-AMINOETHANETHIOL DIOXYGENASE"/>
    <property type="match status" value="1"/>
</dbReference>
<gene>
    <name evidence="15" type="ORF">DEO72_LG10g989</name>
</gene>
<comment type="catalytic activity">
    <reaction evidence="11">
        <text>L-cysteine + O2 = 3-sulfino-L-alanine + H(+)</text>
        <dbReference type="Rhea" id="RHEA:20441"/>
        <dbReference type="ChEBI" id="CHEBI:15378"/>
        <dbReference type="ChEBI" id="CHEBI:15379"/>
        <dbReference type="ChEBI" id="CHEBI:35235"/>
        <dbReference type="ChEBI" id="CHEBI:61085"/>
        <dbReference type="EC" id="1.13.11.20"/>
    </reaction>
    <physiologicalReaction direction="left-to-right" evidence="11">
        <dbReference type="Rhea" id="RHEA:20442"/>
    </physiologicalReaction>
</comment>
<evidence type="ECO:0000256" key="11">
    <source>
        <dbReference type="ARBA" id="ARBA00024284"/>
    </source>
</evidence>
<evidence type="ECO:0000256" key="12">
    <source>
        <dbReference type="PROSITE-ProRule" id="PRU00169"/>
    </source>
</evidence>
<evidence type="ECO:0000256" key="10">
    <source>
        <dbReference type="ARBA" id="ARBA00023242"/>
    </source>
</evidence>
<dbReference type="PANTHER" id="PTHR22966:SF64">
    <property type="entry name" value="CYSTEINE DIOXYGENASE"/>
    <property type="match status" value="1"/>
</dbReference>
<feature type="region of interest" description="Disordered" evidence="13">
    <location>
        <begin position="145"/>
        <end position="164"/>
    </location>
</feature>
<reference evidence="15 16" key="1">
    <citation type="submission" date="2019-04" db="EMBL/GenBank/DDBJ databases">
        <title>An improved genome assembly and genetic linkage map for asparagus bean, Vigna unguiculata ssp. sesquipedialis.</title>
        <authorList>
            <person name="Xia Q."/>
            <person name="Zhang R."/>
            <person name="Dong Y."/>
        </authorList>
    </citation>
    <scope>NUCLEOTIDE SEQUENCE [LARGE SCALE GENOMIC DNA]</scope>
    <source>
        <tissue evidence="15">Leaf</tissue>
    </source>
</reference>
<feature type="domain" description="Response regulatory" evidence="14">
    <location>
        <begin position="18"/>
        <end position="132"/>
    </location>
</feature>
<dbReference type="GO" id="GO:0005634">
    <property type="term" value="C:nucleus"/>
    <property type="evidence" value="ECO:0007669"/>
    <property type="project" value="UniProtKB-SubCell"/>
</dbReference>
<evidence type="ECO:0000256" key="7">
    <source>
        <dbReference type="ARBA" id="ARBA00023004"/>
    </source>
</evidence>
<dbReference type="InterPro" id="IPR001789">
    <property type="entry name" value="Sig_transdc_resp-reg_receiver"/>
</dbReference>
<sequence>MANISWEKVLYEFPANLRILAIDTDPTVLELIKKICNELGYEVITCTESLRASDILRERKVGIDLVMMEVHMPKMNGFEFLFANQEIDVPVIMMSLDDNKKSVMKSIKLGGCDYWIKPLHEDRVKNMWTHVVRKRMRNHVGNVEASSEVDNVGESSPSSRKKPRMVWTSELHGEFVKAVNQIGLAKAVPNKISELMNVPGLTRSHVASHLQTLAHFRAQPTLRAYTTSTVTLEQKIGELLIIVGRKSDGPVSEEAVTKVREKLEKIKPSDVGLEQEAQVVRNWSGQMPECNGNHQQPPPIKYLHLYEDDSFSIGIFCMPPSSVIPLHNHPGMTVLSKLLYGSVHVQSYDWIDFPGPTDPSEARAAKLVKDTEMKAPTPTTVLYPTLGGNIHTFKAVTPCAIFDVLSPPYSSEHGRHCTYFRKSQRKDLPGNLQLNGVTVSDVTWLEEFQPPDDFVIRRGIYSGPVIRT</sequence>
<keyword evidence="16" id="KW-1185">Reference proteome</keyword>
<evidence type="ECO:0000313" key="15">
    <source>
        <dbReference type="EMBL" id="QCE09766.1"/>
    </source>
</evidence>
<dbReference type="InterPro" id="IPR014710">
    <property type="entry name" value="RmlC-like_jellyroll"/>
</dbReference>
<evidence type="ECO:0000256" key="3">
    <source>
        <dbReference type="ARBA" id="ARBA00006622"/>
    </source>
</evidence>
<keyword evidence="9" id="KW-0804">Transcription</keyword>
<evidence type="ECO:0000256" key="4">
    <source>
        <dbReference type="ARBA" id="ARBA00013133"/>
    </source>
</evidence>
<dbReference type="GO" id="GO:0017172">
    <property type="term" value="F:cysteine dioxygenase activity"/>
    <property type="evidence" value="ECO:0007669"/>
    <property type="project" value="UniProtKB-EC"/>
</dbReference>
<evidence type="ECO:0000256" key="8">
    <source>
        <dbReference type="ARBA" id="ARBA00023015"/>
    </source>
</evidence>
<dbReference type="EMBL" id="CP039354">
    <property type="protein sequence ID" value="QCE09766.1"/>
    <property type="molecule type" value="Genomic_DNA"/>
</dbReference>
<evidence type="ECO:0000256" key="1">
    <source>
        <dbReference type="ARBA" id="ARBA00001954"/>
    </source>
</evidence>
<dbReference type="SUPFAM" id="SSF46689">
    <property type="entry name" value="Homeodomain-like"/>
    <property type="match status" value="1"/>
</dbReference>
<evidence type="ECO:0000256" key="2">
    <source>
        <dbReference type="ARBA" id="ARBA00004123"/>
    </source>
</evidence>
<dbReference type="CDD" id="cd17584">
    <property type="entry name" value="REC_typeB_ARR-like"/>
    <property type="match status" value="1"/>
</dbReference>
<dbReference type="SMART" id="SM00448">
    <property type="entry name" value="REC"/>
    <property type="match status" value="1"/>
</dbReference>
<evidence type="ECO:0000259" key="14">
    <source>
        <dbReference type="PROSITE" id="PS50110"/>
    </source>
</evidence>
<dbReference type="EC" id="1.13.11.20" evidence="4"/>
<dbReference type="InterPro" id="IPR006447">
    <property type="entry name" value="Myb_dom_plants"/>
</dbReference>
<dbReference type="GO" id="GO:0070483">
    <property type="term" value="P:detection of hypoxia"/>
    <property type="evidence" value="ECO:0007669"/>
    <property type="project" value="UniProtKB-ARBA"/>
</dbReference>
<comment type="subcellular location">
    <subcellularLocation>
        <location evidence="2">Nucleus</location>
    </subcellularLocation>
</comment>